<dbReference type="Pfam" id="PF01019">
    <property type="entry name" value="G_glu_transpept"/>
    <property type="match status" value="1"/>
</dbReference>
<feature type="binding site" evidence="10">
    <location>
        <position position="438"/>
    </location>
    <ligand>
        <name>L-glutamate</name>
        <dbReference type="ChEBI" id="CHEBI:29985"/>
    </ligand>
</feature>
<dbReference type="EMBL" id="CP013650">
    <property type="protein sequence ID" value="ALS98857.1"/>
    <property type="molecule type" value="Genomic_DNA"/>
</dbReference>
<evidence type="ECO:0000256" key="9">
    <source>
        <dbReference type="PIRSR" id="PIRSR600101-1"/>
    </source>
</evidence>
<organism evidence="12 13">
    <name type="scientific">Lacimicrobium alkaliphilum</name>
    <dbReference type="NCBI Taxonomy" id="1526571"/>
    <lineage>
        <taxon>Bacteria</taxon>
        <taxon>Pseudomonadati</taxon>
        <taxon>Pseudomonadota</taxon>
        <taxon>Gammaproteobacteria</taxon>
        <taxon>Alteromonadales</taxon>
        <taxon>Alteromonadaceae</taxon>
        <taxon>Lacimicrobium</taxon>
    </lineage>
</organism>
<keyword evidence="13" id="KW-1185">Reference proteome</keyword>
<dbReference type="KEGG" id="lal:AT746_11625"/>
<dbReference type="SUPFAM" id="SSF56235">
    <property type="entry name" value="N-terminal nucleophile aminohydrolases (Ntn hydrolases)"/>
    <property type="match status" value="1"/>
</dbReference>
<comment type="catalytic activity">
    <reaction evidence="2 11">
        <text>glutathione + H2O = L-cysteinylglycine + L-glutamate</text>
        <dbReference type="Rhea" id="RHEA:28807"/>
        <dbReference type="ChEBI" id="CHEBI:15377"/>
        <dbReference type="ChEBI" id="CHEBI:29985"/>
        <dbReference type="ChEBI" id="CHEBI:57925"/>
        <dbReference type="ChEBI" id="CHEBI:61694"/>
        <dbReference type="EC" id="3.4.19.13"/>
    </reaction>
</comment>
<keyword evidence="4 11" id="KW-0808">Transferase</keyword>
<dbReference type="InterPro" id="IPR043137">
    <property type="entry name" value="GGT_ssub_C"/>
</dbReference>
<comment type="catalytic activity">
    <reaction evidence="1 11">
        <text>an S-substituted glutathione + H2O = an S-substituted L-cysteinylglycine + L-glutamate</text>
        <dbReference type="Rhea" id="RHEA:59468"/>
        <dbReference type="ChEBI" id="CHEBI:15377"/>
        <dbReference type="ChEBI" id="CHEBI:29985"/>
        <dbReference type="ChEBI" id="CHEBI:90779"/>
        <dbReference type="ChEBI" id="CHEBI:143103"/>
        <dbReference type="EC" id="3.4.19.13"/>
    </reaction>
</comment>
<protein>
    <recommendedName>
        <fullName evidence="11">Glutathione hydrolase proenzyme</fullName>
        <ecNumber evidence="11">2.3.2.2</ecNumber>
        <ecNumber evidence="11">3.4.19.13</ecNumber>
    </recommendedName>
    <component>
        <recommendedName>
            <fullName evidence="11">Glutathione hydrolase large chain</fullName>
        </recommendedName>
    </component>
    <component>
        <recommendedName>
            <fullName evidence="11">Glutathione hydrolase small chain</fullName>
        </recommendedName>
    </component>
</protein>
<keyword evidence="11" id="KW-0317">Glutathione biosynthesis</keyword>
<feature type="active site" description="Nucleophile" evidence="9">
    <location>
        <position position="398"/>
    </location>
</feature>
<dbReference type="GO" id="GO:0103068">
    <property type="term" value="F:leukotriene C4 gamma-glutamyl transferase activity"/>
    <property type="evidence" value="ECO:0007669"/>
    <property type="project" value="UniProtKB-EC"/>
</dbReference>
<evidence type="ECO:0000256" key="2">
    <source>
        <dbReference type="ARBA" id="ARBA00001089"/>
    </source>
</evidence>
<dbReference type="NCBIfam" id="TIGR00066">
    <property type="entry name" value="g_glut_trans"/>
    <property type="match status" value="1"/>
</dbReference>
<dbReference type="EC" id="3.4.19.13" evidence="11"/>
<dbReference type="AlphaFoldDB" id="A0A0U3B5J3"/>
<evidence type="ECO:0000256" key="6">
    <source>
        <dbReference type="ARBA" id="ARBA00023145"/>
    </source>
</evidence>
<evidence type="ECO:0000256" key="7">
    <source>
        <dbReference type="ARBA" id="ARBA00023315"/>
    </source>
</evidence>
<evidence type="ECO:0000256" key="11">
    <source>
        <dbReference type="RuleBase" id="RU368036"/>
    </source>
</evidence>
<comment type="PTM">
    <text evidence="11">Cleaved by autocatalysis into a large and a small subunit.</text>
</comment>
<feature type="binding site" evidence="10">
    <location>
        <position position="485"/>
    </location>
    <ligand>
        <name>L-glutamate</name>
        <dbReference type="ChEBI" id="CHEBI:29985"/>
    </ligand>
</feature>
<keyword evidence="5 11" id="KW-0378">Hydrolase</keyword>
<evidence type="ECO:0000256" key="10">
    <source>
        <dbReference type="PIRSR" id="PIRSR600101-2"/>
    </source>
</evidence>
<sequence length="578" mass="62657">MQLRVLILLCLVTLNGVAKPDKREDREPEAATGYQQKTAVESDSAMVSAANPHASKAGKIILREGGSAIDAAVAIQAMLTLVEPQSSGIGGGTFILYWDNENKRLHTFDGREKAPQNVDPNMFIQGDKPKPWREAIVGGQAVGVPGAVSALEMAHQQFGVLPWKRLFKDSIELAQKGFEVSPRLAKLVAMDIHPGVKRFDTTRAYFYPDDAPIAAGSVLKNPQLADSLSRIAEAGAKGFYQGPLAERIVNAVQHASINPGRLSLKDMQTYQPVQREPLCGEYKVYRVCGMAPPSSGGVAILQTLGMLESFELEQYQPNSLEALHLFTQASRLAFADREAYVADSDFTGLDMQPLLDKQYLSERASLIEKDQDMGVALAGKPYAENTLTAGQAYELPNTSHIAIVDSKGNAVSMTSSIEMAFGSGLMVGGFLLNNQMTDFSFIAEKNGKPVANRIEPGKRPRSSMAPAMVFDSQGELYLVVGSPGGSRIINYVTQTLIGVLDWKLDIQQAINLAKITNRNDYTALEKGTPLAQFAKEFEKRGHDVRVIDLNSGIHGVLLKNGKRIGGADPRREGVALGL</sequence>
<evidence type="ECO:0000256" key="5">
    <source>
        <dbReference type="ARBA" id="ARBA00022801"/>
    </source>
</evidence>
<dbReference type="EC" id="2.3.2.2" evidence="11"/>
<dbReference type="RefSeq" id="WP_062480492.1">
    <property type="nucleotide sequence ID" value="NZ_CP013650.1"/>
</dbReference>
<dbReference type="InterPro" id="IPR043138">
    <property type="entry name" value="GGT_lsub"/>
</dbReference>
<dbReference type="GO" id="GO:0006751">
    <property type="term" value="P:glutathione catabolic process"/>
    <property type="evidence" value="ECO:0007669"/>
    <property type="project" value="UniProtKB-UniRule"/>
</dbReference>
<evidence type="ECO:0000256" key="8">
    <source>
        <dbReference type="ARBA" id="ARBA00047417"/>
    </source>
</evidence>
<dbReference type="PRINTS" id="PR01210">
    <property type="entry name" value="GGTRANSPTASE"/>
</dbReference>
<dbReference type="GO" id="GO:0006750">
    <property type="term" value="P:glutathione biosynthetic process"/>
    <property type="evidence" value="ECO:0007669"/>
    <property type="project" value="UniProtKB-KW"/>
</dbReference>
<comment type="pathway">
    <text evidence="11">Sulfur metabolism; glutathione metabolism.</text>
</comment>
<evidence type="ECO:0000313" key="13">
    <source>
        <dbReference type="Proteomes" id="UP000068447"/>
    </source>
</evidence>
<evidence type="ECO:0000313" key="12">
    <source>
        <dbReference type="EMBL" id="ALS98857.1"/>
    </source>
</evidence>
<proteinExistence type="inferred from homology"/>
<accession>A0A0U3B5J3</accession>
<comment type="subunit">
    <text evidence="11">This enzyme consists of two polypeptide chains, which are synthesized in precursor form from a single polypeptide.</text>
</comment>
<dbReference type="InterPro" id="IPR029055">
    <property type="entry name" value="Ntn_hydrolases_N"/>
</dbReference>
<feature type="binding site" evidence="10">
    <location>
        <position position="111"/>
    </location>
    <ligand>
        <name>L-glutamate</name>
        <dbReference type="ChEBI" id="CHEBI:29985"/>
    </ligand>
</feature>
<dbReference type="UniPathway" id="UPA00204"/>
<comment type="similarity">
    <text evidence="3 11">Belongs to the gamma-glutamyltransferase family.</text>
</comment>
<dbReference type="Gene3D" id="3.60.20.40">
    <property type="match status" value="1"/>
</dbReference>
<reference evidence="12 13" key="1">
    <citation type="submission" date="2015-12" db="EMBL/GenBank/DDBJ databases">
        <title>Complete genome of Lacimicrobium alkaliphilum KCTC 32984.</title>
        <authorList>
            <person name="Kim S.-G."/>
            <person name="Lee Y.-J."/>
        </authorList>
    </citation>
    <scope>NUCLEOTIDE SEQUENCE [LARGE SCALE GENOMIC DNA]</scope>
    <source>
        <strain evidence="12 13">YelD216</strain>
    </source>
</reference>
<feature type="binding site" evidence="10">
    <location>
        <begin position="462"/>
        <end position="463"/>
    </location>
    <ligand>
        <name>L-glutamate</name>
        <dbReference type="ChEBI" id="CHEBI:29985"/>
    </ligand>
</feature>
<evidence type="ECO:0000256" key="1">
    <source>
        <dbReference type="ARBA" id="ARBA00001049"/>
    </source>
</evidence>
<evidence type="ECO:0000256" key="3">
    <source>
        <dbReference type="ARBA" id="ARBA00009381"/>
    </source>
</evidence>
<dbReference type="OrthoDB" id="5297205at2"/>
<evidence type="ECO:0000256" key="4">
    <source>
        <dbReference type="ARBA" id="ARBA00022679"/>
    </source>
</evidence>
<dbReference type="PANTHER" id="PTHR43199">
    <property type="entry name" value="GLUTATHIONE HYDROLASE"/>
    <property type="match status" value="1"/>
</dbReference>
<dbReference type="Gene3D" id="1.10.246.130">
    <property type="match status" value="1"/>
</dbReference>
<dbReference type="STRING" id="1526571.AT746_11625"/>
<dbReference type="Proteomes" id="UP000068447">
    <property type="component" value="Chromosome"/>
</dbReference>
<gene>
    <name evidence="12" type="ORF">AT746_11625</name>
</gene>
<dbReference type="GO" id="GO:0036374">
    <property type="term" value="F:glutathione hydrolase activity"/>
    <property type="evidence" value="ECO:0007669"/>
    <property type="project" value="UniProtKB-UniRule"/>
</dbReference>
<dbReference type="InterPro" id="IPR000101">
    <property type="entry name" value="GGT_peptidase"/>
</dbReference>
<keyword evidence="7 11" id="KW-0012">Acyltransferase</keyword>
<keyword evidence="6 11" id="KW-0865">Zymogen</keyword>
<dbReference type="PANTHER" id="PTHR43199:SF1">
    <property type="entry name" value="GLUTATHIONE HYDROLASE PROENZYME"/>
    <property type="match status" value="1"/>
</dbReference>
<comment type="catalytic activity">
    <reaction evidence="8 11">
        <text>an N-terminal (5-L-glutamyl)-[peptide] + an alpha-amino acid = 5-L-glutamyl amino acid + an N-terminal L-alpha-aminoacyl-[peptide]</text>
        <dbReference type="Rhea" id="RHEA:23904"/>
        <dbReference type="Rhea" id="RHEA-COMP:9780"/>
        <dbReference type="Rhea" id="RHEA-COMP:9795"/>
        <dbReference type="ChEBI" id="CHEBI:77644"/>
        <dbReference type="ChEBI" id="CHEBI:78597"/>
        <dbReference type="ChEBI" id="CHEBI:78599"/>
        <dbReference type="ChEBI" id="CHEBI:78608"/>
        <dbReference type="EC" id="2.3.2.2"/>
    </reaction>
</comment>
<name>A0A0U3B5J3_9ALTE</name>
<dbReference type="InterPro" id="IPR051792">
    <property type="entry name" value="GGT_bact"/>
</dbReference>